<dbReference type="Gene3D" id="1.10.510.10">
    <property type="entry name" value="Transferase(Phosphotransferase) domain 1"/>
    <property type="match status" value="1"/>
</dbReference>
<dbReference type="GO" id="GO:0005524">
    <property type="term" value="F:ATP binding"/>
    <property type="evidence" value="ECO:0007669"/>
    <property type="project" value="UniProtKB-UniRule"/>
</dbReference>
<dbReference type="EMBL" id="KV425951">
    <property type="protein sequence ID" value="KZV95838.1"/>
    <property type="molecule type" value="Genomic_DNA"/>
</dbReference>
<dbReference type="PROSITE" id="PS50011">
    <property type="entry name" value="PROTEIN_KINASE_DOM"/>
    <property type="match status" value="1"/>
</dbReference>
<dbReference type="InterPro" id="IPR017441">
    <property type="entry name" value="Protein_kinase_ATP_BS"/>
</dbReference>
<comment type="similarity">
    <text evidence="5">Belongs to the protein kinase superfamily.</text>
</comment>
<dbReference type="SMART" id="SM00220">
    <property type="entry name" value="S_TKc"/>
    <property type="match status" value="1"/>
</dbReference>
<accession>A0A165K5Q4</accession>
<evidence type="ECO:0000256" key="5">
    <source>
        <dbReference type="RuleBase" id="RU000304"/>
    </source>
</evidence>
<dbReference type="InterPro" id="IPR011009">
    <property type="entry name" value="Kinase-like_dom_sf"/>
</dbReference>
<dbReference type="InterPro" id="IPR051681">
    <property type="entry name" value="Ser/Thr_Kinases-Pseudokinases"/>
</dbReference>
<name>A0A165K5Q4_EXIGL</name>
<keyword evidence="8" id="KW-1185">Reference proteome</keyword>
<evidence type="ECO:0000259" key="6">
    <source>
        <dbReference type="PROSITE" id="PS50011"/>
    </source>
</evidence>
<dbReference type="PROSITE" id="PS00108">
    <property type="entry name" value="PROTEIN_KINASE_ST"/>
    <property type="match status" value="1"/>
</dbReference>
<evidence type="ECO:0000313" key="8">
    <source>
        <dbReference type="Proteomes" id="UP000077266"/>
    </source>
</evidence>
<dbReference type="Pfam" id="PF07714">
    <property type="entry name" value="PK_Tyr_Ser-Thr"/>
    <property type="match status" value="1"/>
</dbReference>
<keyword evidence="7" id="KW-0418">Kinase</keyword>
<dbReference type="InterPro" id="IPR000719">
    <property type="entry name" value="Prot_kinase_dom"/>
</dbReference>
<evidence type="ECO:0000256" key="3">
    <source>
        <dbReference type="ARBA" id="ARBA00022840"/>
    </source>
</evidence>
<evidence type="ECO:0000256" key="4">
    <source>
        <dbReference type="PROSITE-ProRule" id="PRU10141"/>
    </source>
</evidence>
<keyword evidence="7" id="KW-0808">Transferase</keyword>
<feature type="binding site" evidence="4">
    <location>
        <position position="64"/>
    </location>
    <ligand>
        <name>ATP</name>
        <dbReference type="ChEBI" id="CHEBI:30616"/>
    </ligand>
</feature>
<dbReference type="InParanoid" id="A0A165K5Q4"/>
<feature type="domain" description="Protein kinase" evidence="6">
    <location>
        <begin position="32"/>
        <end position="241"/>
    </location>
</feature>
<dbReference type="Proteomes" id="UP000077266">
    <property type="component" value="Unassembled WGS sequence"/>
</dbReference>
<sequence>MDTGTGLVGIPVGTELPLAPFDGGQQRRSITLSSTVAVGGGASAYVLVGHLHSDDGKRSDVALKVFPSLLTVHNQKLLRRELQICRKFRHPRLLHFLGTSLYGLHTILVSQYMSNGNLRDYITRNPDCSRQQFVRQSPLCQVAQGLQFLHDAVKYVHGDLKCHNILVSNEGTAILADFGLSTAIDKAASEEILLDSEPYDGDEYDATYNTVPDHRVAFNATASQGTTICPGLEDPGAHAQE</sequence>
<keyword evidence="2 4" id="KW-0547">Nucleotide-binding</keyword>
<dbReference type="CDD" id="cd00180">
    <property type="entry name" value="PKc"/>
    <property type="match status" value="1"/>
</dbReference>
<evidence type="ECO:0000256" key="1">
    <source>
        <dbReference type="ARBA" id="ARBA00022527"/>
    </source>
</evidence>
<proteinExistence type="inferred from homology"/>
<keyword evidence="1 5" id="KW-0723">Serine/threonine-protein kinase</keyword>
<dbReference type="InterPro" id="IPR001245">
    <property type="entry name" value="Ser-Thr/Tyr_kinase_cat_dom"/>
</dbReference>
<dbReference type="InterPro" id="IPR008271">
    <property type="entry name" value="Ser/Thr_kinase_AS"/>
</dbReference>
<organism evidence="7 8">
    <name type="scientific">Exidia glandulosa HHB12029</name>
    <dbReference type="NCBI Taxonomy" id="1314781"/>
    <lineage>
        <taxon>Eukaryota</taxon>
        <taxon>Fungi</taxon>
        <taxon>Dikarya</taxon>
        <taxon>Basidiomycota</taxon>
        <taxon>Agaricomycotina</taxon>
        <taxon>Agaricomycetes</taxon>
        <taxon>Auriculariales</taxon>
        <taxon>Exidiaceae</taxon>
        <taxon>Exidia</taxon>
    </lineage>
</organism>
<dbReference type="OrthoDB" id="4062651at2759"/>
<dbReference type="GO" id="GO:0004674">
    <property type="term" value="F:protein serine/threonine kinase activity"/>
    <property type="evidence" value="ECO:0007669"/>
    <property type="project" value="UniProtKB-KW"/>
</dbReference>
<reference evidence="7 8" key="1">
    <citation type="journal article" date="2016" name="Mol. Biol. Evol.">
        <title>Comparative Genomics of Early-Diverging Mushroom-Forming Fungi Provides Insights into the Origins of Lignocellulose Decay Capabilities.</title>
        <authorList>
            <person name="Nagy L.G."/>
            <person name="Riley R."/>
            <person name="Tritt A."/>
            <person name="Adam C."/>
            <person name="Daum C."/>
            <person name="Floudas D."/>
            <person name="Sun H."/>
            <person name="Yadav J.S."/>
            <person name="Pangilinan J."/>
            <person name="Larsson K.H."/>
            <person name="Matsuura K."/>
            <person name="Barry K."/>
            <person name="Labutti K."/>
            <person name="Kuo R."/>
            <person name="Ohm R.A."/>
            <person name="Bhattacharya S.S."/>
            <person name="Shirouzu T."/>
            <person name="Yoshinaga Y."/>
            <person name="Martin F.M."/>
            <person name="Grigoriev I.V."/>
            <person name="Hibbett D.S."/>
        </authorList>
    </citation>
    <scope>NUCLEOTIDE SEQUENCE [LARGE SCALE GENOMIC DNA]</scope>
    <source>
        <strain evidence="7 8">HHB12029</strain>
    </source>
</reference>
<dbReference type="PROSITE" id="PS00107">
    <property type="entry name" value="PROTEIN_KINASE_ATP"/>
    <property type="match status" value="1"/>
</dbReference>
<keyword evidence="3 4" id="KW-0067">ATP-binding</keyword>
<dbReference type="PANTHER" id="PTHR44329">
    <property type="entry name" value="SERINE/THREONINE-PROTEIN KINASE TNNI3K-RELATED"/>
    <property type="match status" value="1"/>
</dbReference>
<dbReference type="SUPFAM" id="SSF56112">
    <property type="entry name" value="Protein kinase-like (PK-like)"/>
    <property type="match status" value="1"/>
</dbReference>
<dbReference type="PANTHER" id="PTHR44329:SF214">
    <property type="entry name" value="PROTEIN KINASE DOMAIN-CONTAINING PROTEIN"/>
    <property type="match status" value="1"/>
</dbReference>
<dbReference type="AlphaFoldDB" id="A0A165K5Q4"/>
<gene>
    <name evidence="7" type="ORF">EXIGLDRAFT_765911</name>
</gene>
<evidence type="ECO:0000256" key="2">
    <source>
        <dbReference type="ARBA" id="ARBA00022741"/>
    </source>
</evidence>
<evidence type="ECO:0000313" key="7">
    <source>
        <dbReference type="EMBL" id="KZV95838.1"/>
    </source>
</evidence>
<dbReference type="STRING" id="1314781.A0A165K5Q4"/>
<protein>
    <submittedName>
        <fullName evidence="7">Kinase-like protein</fullName>
    </submittedName>
</protein>